<dbReference type="InterPro" id="IPR016187">
    <property type="entry name" value="CTDL_fold"/>
</dbReference>
<dbReference type="SUPFAM" id="SSF56436">
    <property type="entry name" value="C-type lectin-like"/>
    <property type="match status" value="1"/>
</dbReference>
<dbReference type="PANTHER" id="PTHR23150:SF19">
    <property type="entry name" value="FORMYLGLYCINE-GENERATING ENZYME"/>
    <property type="match status" value="1"/>
</dbReference>
<evidence type="ECO:0000313" key="2">
    <source>
        <dbReference type="EMBL" id="AAW76759.1"/>
    </source>
</evidence>
<protein>
    <submittedName>
        <fullName evidence="2">C-alpha-formyglycine-generating enzyme 1</fullName>
    </submittedName>
</protein>
<keyword evidence="3" id="KW-1185">Reference proteome</keyword>
<dbReference type="EMBL" id="AE013598">
    <property type="protein sequence ID" value="AAW76759.1"/>
    <property type="molecule type" value="Genomic_DNA"/>
</dbReference>
<accession>Q5GX12</accession>
<dbReference type="InterPro" id="IPR005532">
    <property type="entry name" value="SUMF_dom"/>
</dbReference>
<dbReference type="KEGG" id="xoo:XOO3505"/>
<organism evidence="2 3">
    <name type="scientific">Xanthomonas oryzae pv. oryzae (strain KACC10331 / KXO85)</name>
    <dbReference type="NCBI Taxonomy" id="291331"/>
    <lineage>
        <taxon>Bacteria</taxon>
        <taxon>Pseudomonadati</taxon>
        <taxon>Pseudomonadota</taxon>
        <taxon>Gammaproteobacteria</taxon>
        <taxon>Lysobacterales</taxon>
        <taxon>Lysobacteraceae</taxon>
        <taxon>Xanthomonas</taxon>
    </lineage>
</organism>
<reference evidence="2 3" key="1">
    <citation type="journal article" date="2005" name="Nucleic Acids Res.">
        <title>The genome sequence of Xanthomonas oryzae pathovar oryzae KACC10331, the bacterial blight pathogen of rice.</title>
        <authorList>
            <person name="Lee B.M."/>
            <person name="Park Y.J."/>
            <person name="Park D.S."/>
            <person name="Kang H.W."/>
            <person name="Kim J.G."/>
            <person name="Song E.S."/>
            <person name="Park I.C."/>
            <person name="Yoon U.H."/>
            <person name="Hahn J.H."/>
            <person name="Koo B.S."/>
            <person name="Lee G.B."/>
            <person name="Kim H."/>
            <person name="Park H.S."/>
            <person name="Yoon K.O."/>
            <person name="Kim J.H."/>
            <person name="Jung C.H."/>
            <person name="Koh N.H."/>
            <person name="Seo J.S."/>
            <person name="Go S.J."/>
        </authorList>
    </citation>
    <scope>NUCLEOTIDE SEQUENCE [LARGE SCALE GENOMIC DNA]</scope>
    <source>
        <strain evidence="3">KACC10331 / KXO85</strain>
    </source>
</reference>
<name>Q5GX12_XANOR</name>
<dbReference type="GO" id="GO:0120147">
    <property type="term" value="F:formylglycine-generating oxidase activity"/>
    <property type="evidence" value="ECO:0007669"/>
    <property type="project" value="TreeGrafter"/>
</dbReference>
<sequence>MAFGRKPFNPFPRRLAKIVHRFQARQTTMKQRRRSYMSAGIWCSALLVIGGCQAKPANEAAKPTAEVQTRVEALKQKTLKDLVQVKGGTFLMGDFGPVHNPDKLPYSGERNDDVLRNVTLDGYAITAHKITYADYDVYTDATGKPKIAQYARDKKYRNLPDIPAGVNWSDAQSYCRWVGQQIGKKMDLPTEAQWEYAARSGGKMVVRPTDNGEIEDGRNVASFEQAGSFRSEHNYIYGPTPIGKYPPNPLGLYDMIDHGYEWARDWYAESYDPKDLKNPQGPKTGTERVQRAHENSGGDSLGFVSMTFTRFHQLPTPSLRRLDPGMEGDEYKVNQNAFNTFRCIAETK</sequence>
<evidence type="ECO:0000259" key="1">
    <source>
        <dbReference type="Pfam" id="PF03781"/>
    </source>
</evidence>
<dbReference type="HOGENOM" id="CLU_012431_8_0_6"/>
<dbReference type="Proteomes" id="UP000006735">
    <property type="component" value="Chromosome"/>
</dbReference>
<dbReference type="InterPro" id="IPR051043">
    <property type="entry name" value="Sulfatase_Mod_Factor_Kinase"/>
</dbReference>
<dbReference type="Gene3D" id="3.90.1580.10">
    <property type="entry name" value="paralog of FGE (formylglycine-generating enzyme)"/>
    <property type="match status" value="1"/>
</dbReference>
<feature type="domain" description="Sulfatase-modifying factor enzyme-like" evidence="1">
    <location>
        <begin position="79"/>
        <end position="284"/>
    </location>
</feature>
<dbReference type="AlphaFoldDB" id="Q5GX12"/>
<gene>
    <name evidence="2" type="ordered locus">XOO3505</name>
</gene>
<evidence type="ECO:0000313" key="3">
    <source>
        <dbReference type="Proteomes" id="UP000006735"/>
    </source>
</evidence>
<dbReference type="Pfam" id="PF03781">
    <property type="entry name" value="FGE-sulfatase"/>
    <property type="match status" value="1"/>
</dbReference>
<dbReference type="InterPro" id="IPR042095">
    <property type="entry name" value="SUMF_sf"/>
</dbReference>
<proteinExistence type="predicted"/>
<dbReference type="STRING" id="291331.XOO3505"/>
<dbReference type="PANTHER" id="PTHR23150">
    <property type="entry name" value="SULFATASE MODIFYING FACTOR 1, 2"/>
    <property type="match status" value="1"/>
</dbReference>